<evidence type="ECO:0000259" key="7">
    <source>
        <dbReference type="Pfam" id="PF14698"/>
    </source>
</evidence>
<dbReference type="PANTHER" id="PTHR43814">
    <property type="entry name" value="ARGININOSUCCINATE LYASE"/>
    <property type="match status" value="1"/>
</dbReference>
<dbReference type="EMBL" id="JACHCF010000005">
    <property type="protein sequence ID" value="MBB5621450.1"/>
    <property type="molecule type" value="Genomic_DNA"/>
</dbReference>
<dbReference type="Pfam" id="PF00206">
    <property type="entry name" value="Lyase_1"/>
    <property type="match status" value="1"/>
</dbReference>
<feature type="domain" description="Fumarate lyase N-terminal" evidence="6">
    <location>
        <begin position="137"/>
        <end position="342"/>
    </location>
</feature>
<comment type="caution">
    <text evidence="8">The sequence shown here is derived from an EMBL/GenBank/DDBJ whole genome shotgun (WGS) entry which is preliminary data.</text>
</comment>
<gene>
    <name evidence="8" type="ORF">HDE69_002511</name>
</gene>
<dbReference type="Gene3D" id="1.10.40.30">
    <property type="entry name" value="Fumarase/aspartase (C-terminal domain)"/>
    <property type="match status" value="1"/>
</dbReference>
<dbReference type="Proteomes" id="UP000537718">
    <property type="component" value="Unassembled WGS sequence"/>
</dbReference>
<dbReference type="InterPro" id="IPR029419">
    <property type="entry name" value="Arg_succ_lyase_C"/>
</dbReference>
<evidence type="ECO:0000256" key="2">
    <source>
        <dbReference type="ARBA" id="ARBA00004941"/>
    </source>
</evidence>
<dbReference type="EC" id="4.3.2.1" evidence="3 5"/>
<dbReference type="Pfam" id="PF14698">
    <property type="entry name" value="ASL_C2"/>
    <property type="match status" value="1"/>
</dbReference>
<reference evidence="8 9" key="1">
    <citation type="submission" date="2020-08" db="EMBL/GenBank/DDBJ databases">
        <title>Genomic Encyclopedia of Type Strains, Phase IV (KMG-V): Genome sequencing to study the core and pangenomes of soil and plant-associated prokaryotes.</title>
        <authorList>
            <person name="Whitman W."/>
        </authorList>
    </citation>
    <scope>NUCLEOTIDE SEQUENCE [LARGE SCALE GENOMIC DNA]</scope>
    <source>
        <strain evidence="8 9">MP7CTX6</strain>
    </source>
</reference>
<sequence>MMKFKFYSLFILATAINLFLPLKLEAQLINEKGLTMESSNNTTGKNLQDASRIGRTSGSKAPEFQELYDYEVSTKNLVSVTFPYQTLSHKAYVIMLAEQKIISGKEAKTILNGLLKTDQLALRNPSLQVYLPYEAQLIKEVGSVGGKMHIGRSRNDLDNTINRMFLRDQLLEVIGAVLKLRTAIQTKAADHLQTVMVIYTHRKEAQPGTLAHYLTAIDESLAKSSDRYLQLYERIDQCPLGSGASGGTSWNLDRFRVAELMGFNKLVVNTIEGAAGWDHIAEFAADNAIFMSELSRLASELQLWSTDEYNSVEMDNSYAGISSMMPQKKNPDALERTRKAAAITTGQLMSILTSLNGIEYQHSGVRVMLEPKSLDALLAATHTMTGVVSTLHVNKETMLKYARENFSTMTDLADILVRSADLDFRDAHEVIAAVVNQAIKEKKTADHITIAMIQHAAKERLGQELAISEKQLQAALDPVQSVEHKTGPGMPAMASVTQMLTTGKEDVAGKALWLEKQKVYLAGKNRELMELVKVYCK</sequence>
<dbReference type="UniPathway" id="UPA00068">
    <property type="reaction ID" value="UER00114"/>
</dbReference>
<evidence type="ECO:0000256" key="4">
    <source>
        <dbReference type="ARBA" id="ARBA00022571"/>
    </source>
</evidence>
<dbReference type="InterPro" id="IPR024083">
    <property type="entry name" value="Fumarase/histidase_N"/>
</dbReference>
<evidence type="ECO:0000313" key="8">
    <source>
        <dbReference type="EMBL" id="MBB5621450.1"/>
    </source>
</evidence>
<feature type="domain" description="Argininosuccinate lyase C-terminal" evidence="7">
    <location>
        <begin position="406"/>
        <end position="483"/>
    </location>
</feature>
<dbReference type="GO" id="GO:0005829">
    <property type="term" value="C:cytosol"/>
    <property type="evidence" value="ECO:0007669"/>
    <property type="project" value="TreeGrafter"/>
</dbReference>
<dbReference type="GO" id="GO:0004056">
    <property type="term" value="F:argininosuccinate lyase activity"/>
    <property type="evidence" value="ECO:0007669"/>
    <property type="project" value="UniProtKB-UniRule"/>
</dbReference>
<evidence type="ECO:0000256" key="5">
    <source>
        <dbReference type="NCBIfam" id="TIGR00838"/>
    </source>
</evidence>
<keyword evidence="4" id="KW-0028">Amino-acid biosynthesis</keyword>
<dbReference type="InterPro" id="IPR000362">
    <property type="entry name" value="Fumarate_lyase_fam"/>
</dbReference>
<dbReference type="Gene3D" id="1.20.200.10">
    <property type="entry name" value="Fumarase/aspartase (Central domain)"/>
    <property type="match status" value="1"/>
</dbReference>
<dbReference type="SUPFAM" id="SSF48557">
    <property type="entry name" value="L-aspartase-like"/>
    <property type="match status" value="1"/>
</dbReference>
<accession>A0A7W8YTX4</accession>
<dbReference type="NCBIfam" id="TIGR00838">
    <property type="entry name" value="argH"/>
    <property type="match status" value="1"/>
</dbReference>
<evidence type="ECO:0000256" key="1">
    <source>
        <dbReference type="ARBA" id="ARBA00000985"/>
    </source>
</evidence>
<comment type="pathway">
    <text evidence="2">Amino-acid biosynthesis; L-arginine biosynthesis; L-arginine from L-ornithine and carbamoyl phosphate: step 3/3.</text>
</comment>
<dbReference type="Gene3D" id="1.10.275.10">
    <property type="entry name" value="Fumarase/aspartase (N-terminal domain)"/>
    <property type="match status" value="1"/>
</dbReference>
<dbReference type="AlphaFoldDB" id="A0A7W8YTX4"/>
<dbReference type="InterPro" id="IPR009049">
    <property type="entry name" value="Argininosuccinate_lyase"/>
</dbReference>
<keyword evidence="8" id="KW-0456">Lyase</keyword>
<comment type="catalytic activity">
    <reaction evidence="1">
        <text>2-(N(omega)-L-arginino)succinate = fumarate + L-arginine</text>
        <dbReference type="Rhea" id="RHEA:24020"/>
        <dbReference type="ChEBI" id="CHEBI:29806"/>
        <dbReference type="ChEBI" id="CHEBI:32682"/>
        <dbReference type="ChEBI" id="CHEBI:57472"/>
        <dbReference type="EC" id="4.3.2.1"/>
    </reaction>
</comment>
<evidence type="ECO:0000259" key="6">
    <source>
        <dbReference type="Pfam" id="PF00206"/>
    </source>
</evidence>
<keyword evidence="4" id="KW-0055">Arginine biosynthesis</keyword>
<dbReference type="PRINTS" id="PR00145">
    <property type="entry name" value="ARGSUCLYASE"/>
</dbReference>
<dbReference type="InterPro" id="IPR022761">
    <property type="entry name" value="Fumarate_lyase_N"/>
</dbReference>
<organism evidence="8 9">
    <name type="scientific">Pedobacter cryoconitis</name>
    <dbReference type="NCBI Taxonomy" id="188932"/>
    <lineage>
        <taxon>Bacteria</taxon>
        <taxon>Pseudomonadati</taxon>
        <taxon>Bacteroidota</taxon>
        <taxon>Sphingobacteriia</taxon>
        <taxon>Sphingobacteriales</taxon>
        <taxon>Sphingobacteriaceae</taxon>
        <taxon>Pedobacter</taxon>
    </lineage>
</organism>
<dbReference type="CDD" id="cd01359">
    <property type="entry name" value="Argininosuccinate_lyase"/>
    <property type="match status" value="1"/>
</dbReference>
<evidence type="ECO:0000256" key="3">
    <source>
        <dbReference type="ARBA" id="ARBA00012338"/>
    </source>
</evidence>
<dbReference type="InterPro" id="IPR008948">
    <property type="entry name" value="L-Aspartase-like"/>
</dbReference>
<evidence type="ECO:0000313" key="9">
    <source>
        <dbReference type="Proteomes" id="UP000537718"/>
    </source>
</evidence>
<dbReference type="RefSeq" id="WP_183867426.1">
    <property type="nucleotide sequence ID" value="NZ_JACHCF010000005.1"/>
</dbReference>
<dbReference type="PANTHER" id="PTHR43814:SF1">
    <property type="entry name" value="ARGININOSUCCINATE LYASE"/>
    <property type="match status" value="1"/>
</dbReference>
<dbReference type="GO" id="GO:0042450">
    <property type="term" value="P:L-arginine biosynthetic process via ornithine"/>
    <property type="evidence" value="ECO:0007669"/>
    <property type="project" value="UniProtKB-UniRule"/>
</dbReference>
<dbReference type="PRINTS" id="PR00149">
    <property type="entry name" value="FUMRATELYASE"/>
</dbReference>
<name>A0A7W8YTX4_9SPHI</name>
<proteinExistence type="predicted"/>
<protein>
    <recommendedName>
        <fullName evidence="3 5">Argininosuccinate lyase</fullName>
        <ecNumber evidence="3 5">4.3.2.1</ecNumber>
    </recommendedName>
</protein>